<dbReference type="PANTHER" id="PTHR12287:SF23">
    <property type="entry name" value="AROUSER, ISOFORM A-RELATED"/>
    <property type="match status" value="1"/>
</dbReference>
<name>A0ABQ9E679_TEGGR</name>
<dbReference type="Proteomes" id="UP001217089">
    <property type="component" value="Unassembled WGS sequence"/>
</dbReference>
<proteinExistence type="predicted"/>
<evidence type="ECO:0000313" key="4">
    <source>
        <dbReference type="Proteomes" id="UP001217089"/>
    </source>
</evidence>
<accession>A0ABQ9E679</accession>
<dbReference type="InterPro" id="IPR055093">
    <property type="entry name" value="EPS8_2nd"/>
</dbReference>
<organism evidence="3 4">
    <name type="scientific">Tegillarca granosa</name>
    <name type="common">Malaysian cockle</name>
    <name type="synonym">Anadara granosa</name>
    <dbReference type="NCBI Taxonomy" id="220873"/>
    <lineage>
        <taxon>Eukaryota</taxon>
        <taxon>Metazoa</taxon>
        <taxon>Spiralia</taxon>
        <taxon>Lophotrochozoa</taxon>
        <taxon>Mollusca</taxon>
        <taxon>Bivalvia</taxon>
        <taxon>Autobranchia</taxon>
        <taxon>Pteriomorphia</taxon>
        <taxon>Arcoida</taxon>
        <taxon>Arcoidea</taxon>
        <taxon>Arcidae</taxon>
        <taxon>Tegillarca</taxon>
    </lineage>
</organism>
<gene>
    <name evidence="3" type="ORF">KUTeg_023306</name>
</gene>
<dbReference type="InterPro" id="IPR039801">
    <property type="entry name" value="EPS8-like"/>
</dbReference>
<sequence length="311" mass="35294">MYTFVHEPFDMIGCLIHLKSNVANFSSLQRPKKQREYNTLSIVTDNASPASPNFSTMGNIRRLRDFSSTSNLHNDAGNYSATYSPRDGFANYNREGNFSTSTMNKESNYSTIIRDENSPRTLDRDGNFDSASSQYKLNECRKDMRIRHTGGGGGGGFRASHIQRSEDLDAGQNEALERDVQLLNCCFDDIEKFVSRLQQAAEAFRELEKRKRERSANKKKNKQAGDGMLQMRARPPPAEDFVDIFQKFKFAFNLLSKLKAHIHDPNAPELVHFLFTPLSLIYEASRDPVHNNADLAERALAPLITTTNREI</sequence>
<evidence type="ECO:0000259" key="2">
    <source>
        <dbReference type="Pfam" id="PF22975"/>
    </source>
</evidence>
<reference evidence="3 4" key="1">
    <citation type="submission" date="2022-12" db="EMBL/GenBank/DDBJ databases">
        <title>Chromosome-level genome of Tegillarca granosa.</title>
        <authorList>
            <person name="Kim J."/>
        </authorList>
    </citation>
    <scope>NUCLEOTIDE SEQUENCE [LARGE SCALE GENOMIC DNA]</scope>
    <source>
        <strain evidence="3">Teg-2019</strain>
        <tissue evidence="3">Adductor muscle</tissue>
    </source>
</reference>
<keyword evidence="4" id="KW-1185">Reference proteome</keyword>
<evidence type="ECO:0000313" key="3">
    <source>
        <dbReference type="EMBL" id="KAJ8299246.1"/>
    </source>
</evidence>
<feature type="region of interest" description="Disordered" evidence="1">
    <location>
        <begin position="208"/>
        <end position="233"/>
    </location>
</feature>
<evidence type="ECO:0000256" key="1">
    <source>
        <dbReference type="SAM" id="MobiDB-lite"/>
    </source>
</evidence>
<comment type="caution">
    <text evidence="3">The sequence shown here is derived from an EMBL/GenBank/DDBJ whole genome shotgun (WGS) entry which is preliminary data.</text>
</comment>
<feature type="domain" description="EPS8 spectrin-like" evidence="2">
    <location>
        <begin position="178"/>
        <end position="307"/>
    </location>
</feature>
<protein>
    <recommendedName>
        <fullName evidence="2">EPS8 spectrin-like domain-containing protein</fullName>
    </recommendedName>
</protein>
<dbReference type="PANTHER" id="PTHR12287">
    <property type="entry name" value="EPIDERMAL GROWTH FACTOR RECEPTOR KINASE SUBSTRATE EPS8-RELATED PROTEIN"/>
    <property type="match status" value="1"/>
</dbReference>
<dbReference type="EMBL" id="JARBDR010000921">
    <property type="protein sequence ID" value="KAJ8299246.1"/>
    <property type="molecule type" value="Genomic_DNA"/>
</dbReference>
<dbReference type="Pfam" id="PF22975">
    <property type="entry name" value="EPS8_2nd"/>
    <property type="match status" value="1"/>
</dbReference>